<protein>
    <recommendedName>
        <fullName evidence="4">TIGR03758 family integrating conjugative element protein</fullName>
    </recommendedName>
</protein>
<proteinExistence type="predicted"/>
<keyword evidence="1" id="KW-0472">Membrane</keyword>
<feature type="transmembrane region" description="Helical" evidence="1">
    <location>
        <begin position="59"/>
        <end position="78"/>
    </location>
</feature>
<reference evidence="2 3" key="1">
    <citation type="submission" date="2018-03" db="EMBL/GenBank/DDBJ databases">
        <title>Diversity of phytobeneficial traits revealed by whole-genome analysis of worldwide-isolated phenazine-producing Pseudomonas spp.</title>
        <authorList>
            <person name="Biessy A."/>
            <person name="Novinscak A."/>
            <person name="Blom J."/>
            <person name="Leger G."/>
            <person name="Thomashow L.S."/>
            <person name="Cazorla F.M."/>
            <person name="Josic D."/>
            <person name="Filion M."/>
        </authorList>
    </citation>
    <scope>NUCLEOTIDE SEQUENCE [LARGE SCALE GENOMIC DNA]</scope>
    <source>
        <strain evidence="2 3">30B</strain>
    </source>
</reference>
<keyword evidence="1" id="KW-1133">Transmembrane helix</keyword>
<evidence type="ECO:0000313" key="3">
    <source>
        <dbReference type="Proteomes" id="UP000268696"/>
    </source>
</evidence>
<dbReference type="InterPro" id="IPR021676">
    <property type="entry name" value="DUF3262"/>
</dbReference>
<accession>A0A3G7U7K4</accession>
<dbReference type="Proteomes" id="UP000268696">
    <property type="component" value="Chromosome"/>
</dbReference>
<keyword evidence="1" id="KW-0812">Transmembrane</keyword>
<feature type="transmembrane region" description="Helical" evidence="1">
    <location>
        <begin position="20"/>
        <end position="39"/>
    </location>
</feature>
<name>A0A3G7U7K4_9PSED</name>
<gene>
    <name evidence="2" type="ORF">C4K03_2361</name>
</gene>
<evidence type="ECO:0008006" key="4">
    <source>
        <dbReference type="Google" id="ProtNLM"/>
    </source>
</evidence>
<evidence type="ECO:0000313" key="2">
    <source>
        <dbReference type="EMBL" id="AZE54516.1"/>
    </source>
</evidence>
<dbReference type="AlphaFoldDB" id="A0A3G7U7K4"/>
<organism evidence="2 3">
    <name type="scientific">Pseudomonas synxantha</name>
    <dbReference type="NCBI Taxonomy" id="47883"/>
    <lineage>
        <taxon>Bacteria</taxon>
        <taxon>Pseudomonadati</taxon>
        <taxon>Pseudomonadota</taxon>
        <taxon>Gammaproteobacteria</taxon>
        <taxon>Pseudomonadales</taxon>
        <taxon>Pseudomonadaceae</taxon>
        <taxon>Pseudomonas</taxon>
    </lineage>
</organism>
<dbReference type="EMBL" id="CP027754">
    <property type="protein sequence ID" value="AZE54516.1"/>
    <property type="molecule type" value="Genomic_DNA"/>
</dbReference>
<dbReference type="NCBIfam" id="TIGR03758">
    <property type="entry name" value="conj_TIGR03758"/>
    <property type="match status" value="1"/>
</dbReference>
<dbReference type="Pfam" id="PF11660">
    <property type="entry name" value="DUF3262"/>
    <property type="match status" value="1"/>
</dbReference>
<sequence length="79" mass="8600">MSLSNEQSTAFLAHGGFTPGASAALLIAVVFAVLLVWGVWALRTAYVGWAEHKLTQRQLLGVVVRFAAMYVVLTYFLLS</sequence>
<dbReference type="RefSeq" id="WP_124377303.1">
    <property type="nucleotide sequence ID" value="NZ_CP027754.1"/>
</dbReference>
<evidence type="ECO:0000256" key="1">
    <source>
        <dbReference type="SAM" id="Phobius"/>
    </source>
</evidence>